<evidence type="ECO:0000313" key="1">
    <source>
        <dbReference type="EMBL" id="EEG29067.1"/>
    </source>
</evidence>
<dbReference type="STRING" id="537013.CLOSTMETH_03180"/>
<evidence type="ECO:0000313" key="2">
    <source>
        <dbReference type="Proteomes" id="UP000003340"/>
    </source>
</evidence>
<sequence length="45" mass="5257">MLRRLQNHSVRAKIDKVAEIPLFSAFCKKVPVCLEIILAKMLYLR</sequence>
<dbReference type="Proteomes" id="UP000003340">
    <property type="component" value="Unassembled WGS sequence"/>
</dbReference>
<dbReference type="EMBL" id="ACEC01000115">
    <property type="protein sequence ID" value="EEG29067.1"/>
    <property type="molecule type" value="Genomic_DNA"/>
</dbReference>
<reference evidence="1 2" key="2">
    <citation type="submission" date="2009-02" db="EMBL/GenBank/DDBJ databases">
        <title>Draft genome sequence of Clostridium methylpentosum (DSM 5476).</title>
        <authorList>
            <person name="Sudarsanam P."/>
            <person name="Ley R."/>
            <person name="Guruge J."/>
            <person name="Turnbaugh P.J."/>
            <person name="Mahowald M."/>
            <person name="Liep D."/>
            <person name="Gordon J."/>
        </authorList>
    </citation>
    <scope>NUCLEOTIDE SEQUENCE [LARGE SCALE GENOMIC DNA]</scope>
    <source>
        <strain evidence="1 2">DSM 5476</strain>
    </source>
</reference>
<keyword evidence="2" id="KW-1185">Reference proteome</keyword>
<gene>
    <name evidence="1" type="ORF">CLOSTMETH_03180</name>
</gene>
<name>C0EHE3_9FIRM</name>
<comment type="caution">
    <text evidence="1">The sequence shown here is derived from an EMBL/GenBank/DDBJ whole genome shotgun (WGS) entry which is preliminary data.</text>
</comment>
<reference evidence="1 2" key="1">
    <citation type="submission" date="2009-01" db="EMBL/GenBank/DDBJ databases">
        <authorList>
            <person name="Fulton L."/>
            <person name="Clifton S."/>
            <person name="Fulton B."/>
            <person name="Xu J."/>
            <person name="Minx P."/>
            <person name="Pepin K.H."/>
            <person name="Johnson M."/>
            <person name="Bhonagiri V."/>
            <person name="Nash W.E."/>
            <person name="Mardis E.R."/>
            <person name="Wilson R.K."/>
        </authorList>
    </citation>
    <scope>NUCLEOTIDE SEQUENCE [LARGE SCALE GENOMIC DNA]</scope>
    <source>
        <strain evidence="1 2">DSM 5476</strain>
    </source>
</reference>
<accession>C0EHE3</accession>
<dbReference type="AlphaFoldDB" id="C0EHE3"/>
<proteinExistence type="predicted"/>
<dbReference type="HOGENOM" id="CLU_3198154_0_0_9"/>
<organism evidence="1 2">
    <name type="scientific">[Clostridium] methylpentosum DSM 5476</name>
    <dbReference type="NCBI Taxonomy" id="537013"/>
    <lineage>
        <taxon>Bacteria</taxon>
        <taxon>Bacillati</taxon>
        <taxon>Bacillota</taxon>
        <taxon>Clostridia</taxon>
        <taxon>Eubacteriales</taxon>
        <taxon>Oscillospiraceae</taxon>
        <taxon>Oscillospiraceae incertae sedis</taxon>
    </lineage>
</organism>
<protein>
    <submittedName>
        <fullName evidence="1">Uncharacterized protein</fullName>
    </submittedName>
</protein>